<keyword evidence="3" id="KW-1185">Reference proteome</keyword>
<reference evidence="2" key="1">
    <citation type="submission" date="2025-08" db="UniProtKB">
        <authorList>
            <consortium name="Ensembl"/>
        </authorList>
    </citation>
    <scope>IDENTIFICATION</scope>
</reference>
<evidence type="ECO:0000256" key="1">
    <source>
        <dbReference type="SAM" id="MobiDB-lite"/>
    </source>
</evidence>
<proteinExistence type="predicted"/>
<accession>A0A8C6X6K7</accession>
<protein>
    <submittedName>
        <fullName evidence="2">Uncharacterized protein</fullName>
    </submittedName>
</protein>
<name>A0A8C6X6K7_NAJNA</name>
<evidence type="ECO:0000313" key="2">
    <source>
        <dbReference type="Ensembl" id="ENSNNAP00000009782.1"/>
    </source>
</evidence>
<dbReference type="Ensembl" id="ENSNNAT00000010248.1">
    <property type="protein sequence ID" value="ENSNNAP00000009782.1"/>
    <property type="gene ID" value="ENSNNAG00000006536.1"/>
</dbReference>
<reference evidence="2" key="2">
    <citation type="submission" date="2025-09" db="UniProtKB">
        <authorList>
            <consortium name="Ensembl"/>
        </authorList>
    </citation>
    <scope>IDENTIFICATION</scope>
</reference>
<dbReference type="Proteomes" id="UP000694559">
    <property type="component" value="Unplaced"/>
</dbReference>
<evidence type="ECO:0000313" key="3">
    <source>
        <dbReference type="Proteomes" id="UP000694559"/>
    </source>
</evidence>
<organism evidence="2 3">
    <name type="scientific">Naja naja</name>
    <name type="common">Indian cobra</name>
    <dbReference type="NCBI Taxonomy" id="35670"/>
    <lineage>
        <taxon>Eukaryota</taxon>
        <taxon>Metazoa</taxon>
        <taxon>Chordata</taxon>
        <taxon>Craniata</taxon>
        <taxon>Vertebrata</taxon>
        <taxon>Euteleostomi</taxon>
        <taxon>Lepidosauria</taxon>
        <taxon>Squamata</taxon>
        <taxon>Bifurcata</taxon>
        <taxon>Unidentata</taxon>
        <taxon>Episquamata</taxon>
        <taxon>Toxicofera</taxon>
        <taxon>Serpentes</taxon>
        <taxon>Colubroidea</taxon>
        <taxon>Elapidae</taxon>
        <taxon>Elapinae</taxon>
        <taxon>Naja</taxon>
    </lineage>
</organism>
<feature type="region of interest" description="Disordered" evidence="1">
    <location>
        <begin position="54"/>
        <end position="78"/>
    </location>
</feature>
<sequence length="78" mass="8444">CHTAGGQVCQGSADTSPDALPIPLKNLIKKFNKEVLAPLFPFCRKPPPLSARCHLSGSQDPSSRFSPYSNPNLSNVFF</sequence>
<dbReference type="AlphaFoldDB" id="A0A8C6X6K7"/>
<feature type="compositionally biased region" description="Polar residues" evidence="1">
    <location>
        <begin position="56"/>
        <end position="78"/>
    </location>
</feature>